<dbReference type="InterPro" id="IPR036388">
    <property type="entry name" value="WH-like_DNA-bd_sf"/>
</dbReference>
<dbReference type="Gene3D" id="1.10.10.10">
    <property type="entry name" value="Winged helix-like DNA-binding domain superfamily/Winged helix DNA-binding domain"/>
    <property type="match status" value="1"/>
</dbReference>
<sequence>MSVNPAGDIDEQPVIFCVTSSPSKRARIAQLMGGTGTVLMFSDLNSVRQILCATEEKAASLHAAEMVALGRLVIDADLQQVSWAGRVLPLTRIEREVLTALASPPLRVWTYRQLYEQAWGAHYVDDASAVRSTVKRLRAKLRNADATVSVESMRGVGFSLVDTRR</sequence>
<feature type="domain" description="OmpR/PhoB-type" evidence="3">
    <location>
        <begin position="64"/>
        <end position="162"/>
    </location>
</feature>
<evidence type="ECO:0000313" key="5">
    <source>
        <dbReference type="Proteomes" id="UP001602013"/>
    </source>
</evidence>
<gene>
    <name evidence="4" type="ORF">ACFYXI_11780</name>
</gene>
<dbReference type="PROSITE" id="PS51755">
    <property type="entry name" value="OMPR_PHOB"/>
    <property type="match status" value="1"/>
</dbReference>
<feature type="DNA-binding region" description="OmpR/PhoB-type" evidence="2">
    <location>
        <begin position="64"/>
        <end position="162"/>
    </location>
</feature>
<accession>A0ABW6SMQ8</accession>
<protein>
    <submittedName>
        <fullName evidence="4">Winged helix-turn-helix domain-containing protein</fullName>
    </submittedName>
</protein>
<comment type="caution">
    <text evidence="4">The sequence shown here is derived from an EMBL/GenBank/DDBJ whole genome shotgun (WGS) entry which is preliminary data.</text>
</comment>
<dbReference type="RefSeq" id="WP_387410679.1">
    <property type="nucleotide sequence ID" value="NZ_JBIASD010000006.1"/>
</dbReference>
<dbReference type="CDD" id="cd00383">
    <property type="entry name" value="trans_reg_C"/>
    <property type="match status" value="1"/>
</dbReference>
<evidence type="ECO:0000256" key="1">
    <source>
        <dbReference type="ARBA" id="ARBA00023125"/>
    </source>
</evidence>
<keyword evidence="1 2" id="KW-0238">DNA-binding</keyword>
<proteinExistence type="predicted"/>
<dbReference type="InterPro" id="IPR016032">
    <property type="entry name" value="Sig_transdc_resp-reg_C-effctor"/>
</dbReference>
<name>A0ABW6SMQ8_9ACTN</name>
<evidence type="ECO:0000256" key="2">
    <source>
        <dbReference type="PROSITE-ProRule" id="PRU01091"/>
    </source>
</evidence>
<reference evidence="4 5" key="1">
    <citation type="submission" date="2024-10" db="EMBL/GenBank/DDBJ databases">
        <title>The Natural Products Discovery Center: Release of the First 8490 Sequenced Strains for Exploring Actinobacteria Biosynthetic Diversity.</title>
        <authorList>
            <person name="Kalkreuter E."/>
            <person name="Kautsar S.A."/>
            <person name="Yang D."/>
            <person name="Bader C.D."/>
            <person name="Teijaro C.N."/>
            <person name="Fluegel L."/>
            <person name="Davis C.M."/>
            <person name="Simpson J.R."/>
            <person name="Lauterbach L."/>
            <person name="Steele A.D."/>
            <person name="Gui C."/>
            <person name="Meng S."/>
            <person name="Li G."/>
            <person name="Viehrig K."/>
            <person name="Ye F."/>
            <person name="Su P."/>
            <person name="Kiefer A.F."/>
            <person name="Nichols A."/>
            <person name="Cepeda A.J."/>
            <person name="Yan W."/>
            <person name="Fan B."/>
            <person name="Jiang Y."/>
            <person name="Adhikari A."/>
            <person name="Zheng C.-J."/>
            <person name="Schuster L."/>
            <person name="Cowan T.M."/>
            <person name="Smanski M.J."/>
            <person name="Chevrette M.G."/>
            <person name="De Carvalho L.P.S."/>
            <person name="Shen B."/>
        </authorList>
    </citation>
    <scope>NUCLEOTIDE SEQUENCE [LARGE SCALE GENOMIC DNA]</scope>
    <source>
        <strain evidence="4 5">NPDC002173</strain>
    </source>
</reference>
<keyword evidence="5" id="KW-1185">Reference proteome</keyword>
<dbReference type="Proteomes" id="UP001602013">
    <property type="component" value="Unassembled WGS sequence"/>
</dbReference>
<evidence type="ECO:0000313" key="4">
    <source>
        <dbReference type="EMBL" id="MFF3666265.1"/>
    </source>
</evidence>
<dbReference type="SMART" id="SM00862">
    <property type="entry name" value="Trans_reg_C"/>
    <property type="match status" value="1"/>
</dbReference>
<dbReference type="EMBL" id="JBIASD010000006">
    <property type="protein sequence ID" value="MFF3666265.1"/>
    <property type="molecule type" value="Genomic_DNA"/>
</dbReference>
<organism evidence="4 5">
    <name type="scientific">Microtetraspora malaysiensis</name>
    <dbReference type="NCBI Taxonomy" id="161358"/>
    <lineage>
        <taxon>Bacteria</taxon>
        <taxon>Bacillati</taxon>
        <taxon>Actinomycetota</taxon>
        <taxon>Actinomycetes</taxon>
        <taxon>Streptosporangiales</taxon>
        <taxon>Streptosporangiaceae</taxon>
        <taxon>Microtetraspora</taxon>
    </lineage>
</organism>
<dbReference type="InterPro" id="IPR001867">
    <property type="entry name" value="OmpR/PhoB-type_DNA-bd"/>
</dbReference>
<evidence type="ECO:0000259" key="3">
    <source>
        <dbReference type="PROSITE" id="PS51755"/>
    </source>
</evidence>
<dbReference type="SUPFAM" id="SSF46894">
    <property type="entry name" value="C-terminal effector domain of the bipartite response regulators"/>
    <property type="match status" value="1"/>
</dbReference>
<dbReference type="Pfam" id="PF00486">
    <property type="entry name" value="Trans_reg_C"/>
    <property type="match status" value="1"/>
</dbReference>